<comment type="caution">
    <text evidence="2">The sequence shown here is derived from an EMBL/GenBank/DDBJ whole genome shotgun (WGS) entry which is preliminary data.</text>
</comment>
<dbReference type="AlphaFoldDB" id="A0A1B7NL85"/>
<reference evidence="2 3" key="1">
    <citation type="submission" date="2015-07" db="EMBL/GenBank/DDBJ databases">
        <title>Emmonsia species relationships and genome sequence.</title>
        <authorList>
            <person name="Cuomo C.A."/>
            <person name="Schwartz I.S."/>
            <person name="Kenyon C."/>
            <person name="de Hoog G.S."/>
            <person name="Govender N.P."/>
            <person name="Botha A."/>
            <person name="Moreno L."/>
            <person name="de Vries M."/>
            <person name="Munoz J.F."/>
            <person name="Stielow J.B."/>
        </authorList>
    </citation>
    <scope>NUCLEOTIDE SEQUENCE [LARGE SCALE GENOMIC DNA]</scope>
    <source>
        <strain evidence="2 3">CBS 136260</strain>
    </source>
</reference>
<keyword evidence="3" id="KW-1185">Reference proteome</keyword>
<name>A0A1B7NL85_9EURO</name>
<keyword evidence="1" id="KW-0732">Signal</keyword>
<evidence type="ECO:0000256" key="1">
    <source>
        <dbReference type="SAM" id="SignalP"/>
    </source>
</evidence>
<dbReference type="OrthoDB" id="5410926at2759"/>
<evidence type="ECO:0008006" key="4">
    <source>
        <dbReference type="Google" id="ProtNLM"/>
    </source>
</evidence>
<protein>
    <recommendedName>
        <fullName evidence="4">Hydrophobin</fullName>
    </recommendedName>
</protein>
<organism evidence="2 3">
    <name type="scientific">Emergomyces africanus</name>
    <dbReference type="NCBI Taxonomy" id="1955775"/>
    <lineage>
        <taxon>Eukaryota</taxon>
        <taxon>Fungi</taxon>
        <taxon>Dikarya</taxon>
        <taxon>Ascomycota</taxon>
        <taxon>Pezizomycotina</taxon>
        <taxon>Eurotiomycetes</taxon>
        <taxon>Eurotiomycetidae</taxon>
        <taxon>Onygenales</taxon>
        <taxon>Ajellomycetaceae</taxon>
        <taxon>Emergomyces</taxon>
    </lineage>
</organism>
<dbReference type="EMBL" id="LGUA01002633">
    <property type="protein sequence ID" value="OAX77387.1"/>
    <property type="molecule type" value="Genomic_DNA"/>
</dbReference>
<dbReference type="PANTHER" id="PTHR39599:SF1">
    <property type="entry name" value="GPI-ANCHORED PROTEIN (EUROFUNG)"/>
    <property type="match status" value="1"/>
</dbReference>
<gene>
    <name evidence="2" type="ORF">ACJ72_08317</name>
</gene>
<feature type="non-terminal residue" evidence="2">
    <location>
        <position position="111"/>
    </location>
</feature>
<feature type="signal peptide" evidence="1">
    <location>
        <begin position="1"/>
        <end position="19"/>
    </location>
</feature>
<dbReference type="Proteomes" id="UP000091918">
    <property type="component" value="Unassembled WGS sequence"/>
</dbReference>
<proteinExistence type="predicted"/>
<evidence type="ECO:0000313" key="3">
    <source>
        <dbReference type="Proteomes" id="UP000091918"/>
    </source>
</evidence>
<dbReference type="PANTHER" id="PTHR39599">
    <property type="entry name" value="GPI-ANCHORED PROTEIN (EUROFUNG)-RELATED-RELATED"/>
    <property type="match status" value="1"/>
</dbReference>
<accession>A0A1B7NL85</accession>
<feature type="chain" id="PRO_5008598074" description="Hydrophobin" evidence="1">
    <location>
        <begin position="20"/>
        <end position="111"/>
    </location>
</feature>
<sequence>MRLKSPRLLSLLLLTPAGADDTNININTDTSPFYKPLFDNVNPIVLDSHNAHEVAAIAIAKRQSNCPDGFNSCALLGAAEACCQPNAVCSRDDANIIACCPSGAACTGHLS</sequence>
<evidence type="ECO:0000313" key="2">
    <source>
        <dbReference type="EMBL" id="OAX77387.1"/>
    </source>
</evidence>